<dbReference type="EMBL" id="JANIBK010000272">
    <property type="protein sequence ID" value="MCQ8130945.1"/>
    <property type="molecule type" value="Genomic_DNA"/>
</dbReference>
<evidence type="ECO:0000256" key="1">
    <source>
        <dbReference type="ARBA" id="ARBA00004533"/>
    </source>
</evidence>
<evidence type="ECO:0000256" key="3">
    <source>
        <dbReference type="ARBA" id="ARBA00022475"/>
    </source>
</evidence>
<keyword evidence="6" id="KW-0653">Protein transport</keyword>
<name>A0ABT1UAV9_9GAMM</name>
<keyword evidence="4" id="KW-0997">Cell inner membrane</keyword>
<protein>
    <recommendedName>
        <fullName evidence="9">Type II secretion system protein GspC N-terminal domain-containing protein</fullName>
    </recommendedName>
</protein>
<dbReference type="RefSeq" id="WP_256617336.1">
    <property type="nucleotide sequence ID" value="NZ_JANIBK010000272.1"/>
</dbReference>
<evidence type="ECO:0000256" key="6">
    <source>
        <dbReference type="ARBA" id="ARBA00022927"/>
    </source>
</evidence>
<evidence type="ECO:0000259" key="9">
    <source>
        <dbReference type="Pfam" id="PF11356"/>
    </source>
</evidence>
<sequence length="116" mass="12767">VPAAANAAAADYLEIADWHLFGREETDVEEEAAAVVATPLQLKLLGTFLLSGPSANRYAIIQTADGMQQKYREGDTLPEDAVLQRIEKTRVVLKHRQRLESLKFEPNPLSLSAPNP</sequence>
<evidence type="ECO:0000256" key="4">
    <source>
        <dbReference type="ARBA" id="ARBA00022519"/>
    </source>
</evidence>
<comment type="caution">
    <text evidence="10">The sequence shown here is derived from an EMBL/GenBank/DDBJ whole genome shotgun (WGS) entry which is preliminary data.</text>
</comment>
<keyword evidence="2" id="KW-0813">Transport</keyword>
<gene>
    <name evidence="10" type="ORF">NP596_20995</name>
</gene>
<feature type="non-terminal residue" evidence="10">
    <location>
        <position position="1"/>
    </location>
</feature>
<comment type="subcellular location">
    <subcellularLocation>
        <location evidence="1">Cell inner membrane</location>
    </subcellularLocation>
</comment>
<keyword evidence="8" id="KW-0472">Membrane</keyword>
<feature type="domain" description="Type II secretion system protein GspC N-terminal" evidence="9">
    <location>
        <begin position="5"/>
        <end position="104"/>
    </location>
</feature>
<keyword evidence="11" id="KW-1185">Reference proteome</keyword>
<evidence type="ECO:0000256" key="2">
    <source>
        <dbReference type="ARBA" id="ARBA00022448"/>
    </source>
</evidence>
<keyword evidence="7" id="KW-1133">Transmembrane helix</keyword>
<keyword evidence="5" id="KW-0812">Transmembrane</keyword>
<dbReference type="Pfam" id="PF11356">
    <property type="entry name" value="T2SSC"/>
    <property type="match status" value="1"/>
</dbReference>
<organism evidence="10 11">
    <name type="scientific">Methylomonas rivi</name>
    <dbReference type="NCBI Taxonomy" id="2952226"/>
    <lineage>
        <taxon>Bacteria</taxon>
        <taxon>Pseudomonadati</taxon>
        <taxon>Pseudomonadota</taxon>
        <taxon>Gammaproteobacteria</taxon>
        <taxon>Methylococcales</taxon>
        <taxon>Methylococcaceae</taxon>
        <taxon>Methylomonas</taxon>
    </lineage>
</organism>
<proteinExistence type="predicted"/>
<evidence type="ECO:0000256" key="5">
    <source>
        <dbReference type="ARBA" id="ARBA00022692"/>
    </source>
</evidence>
<keyword evidence="3" id="KW-1003">Cell membrane</keyword>
<dbReference type="Gene3D" id="2.30.30.830">
    <property type="match status" value="1"/>
</dbReference>
<dbReference type="InterPro" id="IPR024961">
    <property type="entry name" value="T2SS_GspC_N"/>
</dbReference>
<dbReference type="Proteomes" id="UP001524586">
    <property type="component" value="Unassembled WGS sequence"/>
</dbReference>
<accession>A0ABT1UAV9</accession>
<evidence type="ECO:0000313" key="10">
    <source>
        <dbReference type="EMBL" id="MCQ8130945.1"/>
    </source>
</evidence>
<evidence type="ECO:0000256" key="7">
    <source>
        <dbReference type="ARBA" id="ARBA00022989"/>
    </source>
</evidence>
<evidence type="ECO:0000256" key="8">
    <source>
        <dbReference type="ARBA" id="ARBA00023136"/>
    </source>
</evidence>
<reference evidence="10 11" key="1">
    <citation type="submission" date="2022-07" db="EMBL/GenBank/DDBJ databases">
        <title>Methylomonas rivi sp. nov., Methylomonas rosea sp. nov., Methylomonas aureus sp. nov. and Methylomonas subterranea sp. nov., four novel methanotrophs isolated from a freshwater creek and the deep terrestrial subsurface.</title>
        <authorList>
            <person name="Abin C."/>
            <person name="Sankaranarayanan K."/>
            <person name="Garner C."/>
            <person name="Sindelar R."/>
            <person name="Kotary K."/>
            <person name="Garner R."/>
            <person name="Barclay S."/>
            <person name="Lawson P."/>
            <person name="Krumholz L."/>
        </authorList>
    </citation>
    <scope>NUCLEOTIDE SEQUENCE [LARGE SCALE GENOMIC DNA]</scope>
    <source>
        <strain evidence="10 11">WSC-6</strain>
    </source>
</reference>
<evidence type="ECO:0000313" key="11">
    <source>
        <dbReference type="Proteomes" id="UP001524586"/>
    </source>
</evidence>